<dbReference type="AlphaFoldDB" id="A0A077PAY1"/>
<protein>
    <submittedName>
        <fullName evidence="2">Uncharacterized protein</fullName>
    </submittedName>
</protein>
<dbReference type="Proteomes" id="UP000028483">
    <property type="component" value="Unassembled WGS sequence"/>
</dbReference>
<evidence type="ECO:0000256" key="1">
    <source>
        <dbReference type="SAM" id="Phobius"/>
    </source>
</evidence>
<proteinExistence type="predicted"/>
<reference evidence="2" key="1">
    <citation type="submission" date="2013-07" db="EMBL/GenBank/DDBJ databases">
        <title>Sub-species coevolution in mutualistic symbiosis.</title>
        <authorList>
            <person name="Murfin K."/>
            <person name="Klassen J."/>
            <person name="Lee M."/>
            <person name="Forst S."/>
            <person name="Stock P."/>
            <person name="Goodrich-Blair H."/>
        </authorList>
    </citation>
    <scope>NUCLEOTIDE SEQUENCE [LARGE SCALE GENOMIC DNA]</scope>
    <source>
        <strain evidence="2">Oregonense</strain>
    </source>
</reference>
<keyword evidence="1" id="KW-1133">Transmembrane helix</keyword>
<name>A0A077PAY1_XENBV</name>
<evidence type="ECO:0000313" key="2">
    <source>
        <dbReference type="EMBL" id="CDH06871.1"/>
    </source>
</evidence>
<dbReference type="HOGENOM" id="CLU_3086293_0_0_6"/>
<dbReference type="EMBL" id="CBSX010000167">
    <property type="protein sequence ID" value="CDH06871.1"/>
    <property type="molecule type" value="Genomic_DNA"/>
</dbReference>
<organism evidence="2 3">
    <name type="scientific">Xenorhabdus bovienii str. oregonense</name>
    <dbReference type="NCBI Taxonomy" id="1398202"/>
    <lineage>
        <taxon>Bacteria</taxon>
        <taxon>Pseudomonadati</taxon>
        <taxon>Pseudomonadota</taxon>
        <taxon>Gammaproteobacteria</taxon>
        <taxon>Enterobacterales</taxon>
        <taxon>Morganellaceae</taxon>
        <taxon>Xenorhabdus</taxon>
    </lineage>
</organism>
<keyword evidence="1" id="KW-0472">Membrane</keyword>
<accession>A0A077PAY1</accession>
<feature type="transmembrane region" description="Helical" evidence="1">
    <location>
        <begin position="32"/>
        <end position="51"/>
    </location>
</feature>
<gene>
    <name evidence="2" type="ORF">XBO1_2490015</name>
</gene>
<evidence type="ECO:0000313" key="3">
    <source>
        <dbReference type="Proteomes" id="UP000028483"/>
    </source>
</evidence>
<sequence>MVKRKSKEIADKPTVVAVIGFKMLFASRFLKNGTYCLLVISLAILCKIVTFI</sequence>
<comment type="caution">
    <text evidence="2">The sequence shown here is derived from an EMBL/GenBank/DDBJ whole genome shotgun (WGS) entry which is preliminary data.</text>
</comment>
<keyword evidence="1" id="KW-0812">Transmembrane</keyword>